<proteinExistence type="inferred from homology"/>
<dbReference type="EMBL" id="MU007012">
    <property type="protein sequence ID" value="KAF2435611.1"/>
    <property type="molecule type" value="Genomic_DNA"/>
</dbReference>
<evidence type="ECO:0000256" key="3">
    <source>
        <dbReference type="SAM" id="MobiDB-lite"/>
    </source>
</evidence>
<feature type="compositionally biased region" description="Acidic residues" evidence="3">
    <location>
        <begin position="287"/>
        <end position="303"/>
    </location>
</feature>
<dbReference type="OrthoDB" id="5430658at2759"/>
<comment type="similarity">
    <text evidence="1">Belongs to the SPT2 family.</text>
</comment>
<sequence>MSFLDSVLTSVNPALKESKPASPAPAQARTNGASKGGGAKDVAGVKRKAEGDLARDITKTQRQTPPATTPTGTTNGAPVRPVAGVPSGSYSGTARTDTGNPVSRLVSRPSNATTAPNLQAVKVEKRPTSAPPPAAALPVAPPKKGSYQEILARAKAAQQAKPTAGSYKHQKTERLSKKTLEMTKGKNVPLRNGKPMDNKIKPANTNNTGERSRTGSSEPAARKPGDLPKEKRKPVDLGYKGTMRPVSVEPQYKGTMGLARSGQNRKPTDLRRSKPAFSSRGAHYVYSEDEEEEEDGYDSDASSDMEAAASDIEREEALALKAAKKDDAKEAAMEAELKRQKERRKMLARMQAEKQKKKPVY</sequence>
<comment type="caution">
    <text evidence="4">The sequence shown here is derived from an EMBL/GenBank/DDBJ whole genome shotgun (WGS) entry which is preliminary data.</text>
</comment>
<feature type="compositionally biased region" description="Basic and acidic residues" evidence="3">
    <location>
        <begin position="220"/>
        <end position="235"/>
    </location>
</feature>
<evidence type="ECO:0000313" key="5">
    <source>
        <dbReference type="Proteomes" id="UP000800235"/>
    </source>
</evidence>
<dbReference type="InterPro" id="IPR013256">
    <property type="entry name" value="Chromatin_SPT2"/>
</dbReference>
<keyword evidence="5" id="KW-1185">Reference proteome</keyword>
<feature type="compositionally biased region" description="Basic and acidic residues" evidence="3">
    <location>
        <begin position="170"/>
        <end position="184"/>
    </location>
</feature>
<keyword evidence="2" id="KW-0175">Coiled coil</keyword>
<feature type="region of interest" description="Disordered" evidence="3">
    <location>
        <begin position="1"/>
        <end position="142"/>
    </location>
</feature>
<reference evidence="4" key="1">
    <citation type="journal article" date="2020" name="Stud. Mycol.">
        <title>101 Dothideomycetes genomes: a test case for predicting lifestyles and emergence of pathogens.</title>
        <authorList>
            <person name="Haridas S."/>
            <person name="Albert R."/>
            <person name="Binder M."/>
            <person name="Bloem J."/>
            <person name="Labutti K."/>
            <person name="Salamov A."/>
            <person name="Andreopoulos B."/>
            <person name="Baker S."/>
            <person name="Barry K."/>
            <person name="Bills G."/>
            <person name="Bluhm B."/>
            <person name="Cannon C."/>
            <person name="Castanera R."/>
            <person name="Culley D."/>
            <person name="Daum C."/>
            <person name="Ezra D."/>
            <person name="Gonzalez J."/>
            <person name="Henrissat B."/>
            <person name="Kuo A."/>
            <person name="Liang C."/>
            <person name="Lipzen A."/>
            <person name="Lutzoni F."/>
            <person name="Magnuson J."/>
            <person name="Mondo S."/>
            <person name="Nolan M."/>
            <person name="Ohm R."/>
            <person name="Pangilinan J."/>
            <person name="Park H.-J."/>
            <person name="Ramirez L."/>
            <person name="Alfaro M."/>
            <person name="Sun H."/>
            <person name="Tritt A."/>
            <person name="Yoshinaga Y."/>
            <person name="Zwiers L.-H."/>
            <person name="Turgeon B."/>
            <person name="Goodwin S."/>
            <person name="Spatafora J."/>
            <person name="Crous P."/>
            <person name="Grigoriev I."/>
        </authorList>
    </citation>
    <scope>NUCLEOTIDE SEQUENCE</scope>
    <source>
        <strain evidence="4">CBS 130266</strain>
    </source>
</reference>
<feature type="compositionally biased region" description="Basic and acidic residues" evidence="3">
    <location>
        <begin position="43"/>
        <end position="59"/>
    </location>
</feature>
<accession>A0A9P4P2U9</accession>
<feature type="compositionally biased region" description="Low complexity" evidence="3">
    <location>
        <begin position="60"/>
        <end position="78"/>
    </location>
</feature>
<feature type="compositionally biased region" description="Polar residues" evidence="3">
    <location>
        <begin position="88"/>
        <end position="101"/>
    </location>
</feature>
<name>A0A9P4P2U9_9PEZI</name>
<organism evidence="4 5">
    <name type="scientific">Tothia fuscella</name>
    <dbReference type="NCBI Taxonomy" id="1048955"/>
    <lineage>
        <taxon>Eukaryota</taxon>
        <taxon>Fungi</taxon>
        <taxon>Dikarya</taxon>
        <taxon>Ascomycota</taxon>
        <taxon>Pezizomycotina</taxon>
        <taxon>Dothideomycetes</taxon>
        <taxon>Pleosporomycetidae</taxon>
        <taxon>Venturiales</taxon>
        <taxon>Cylindrosympodiaceae</taxon>
        <taxon>Tothia</taxon>
    </lineage>
</organism>
<feature type="region of interest" description="Disordered" evidence="3">
    <location>
        <begin position="154"/>
        <end position="361"/>
    </location>
</feature>
<dbReference type="SMART" id="SM00784">
    <property type="entry name" value="SPT2"/>
    <property type="match status" value="1"/>
</dbReference>
<evidence type="ECO:0000256" key="2">
    <source>
        <dbReference type="ARBA" id="ARBA00023054"/>
    </source>
</evidence>
<feature type="compositionally biased region" description="Pro residues" evidence="3">
    <location>
        <begin position="129"/>
        <end position="141"/>
    </location>
</feature>
<dbReference type="Proteomes" id="UP000800235">
    <property type="component" value="Unassembled WGS sequence"/>
</dbReference>
<feature type="compositionally biased region" description="Basic and acidic residues" evidence="3">
    <location>
        <begin position="311"/>
        <end position="339"/>
    </location>
</feature>
<dbReference type="Pfam" id="PF08243">
    <property type="entry name" value="SPT2"/>
    <property type="match status" value="1"/>
</dbReference>
<protein>
    <submittedName>
        <fullName evidence="4">Uncharacterized protein</fullName>
    </submittedName>
</protein>
<evidence type="ECO:0000256" key="1">
    <source>
        <dbReference type="ARBA" id="ARBA00006461"/>
    </source>
</evidence>
<gene>
    <name evidence="4" type="ORF">EJ08DRAFT_655991</name>
</gene>
<feature type="compositionally biased region" description="Polar residues" evidence="3">
    <location>
        <begin position="108"/>
        <end position="117"/>
    </location>
</feature>
<dbReference type="AlphaFoldDB" id="A0A9P4P2U9"/>
<evidence type="ECO:0000313" key="4">
    <source>
        <dbReference type="EMBL" id="KAF2435611.1"/>
    </source>
</evidence>
<feature type="compositionally biased region" description="Polar residues" evidence="3">
    <location>
        <begin position="203"/>
        <end position="217"/>
    </location>
</feature>